<accession>E9J790</accession>
<reference evidence="2" key="1">
    <citation type="journal article" date="2011" name="Proc. Natl. Acad. Sci. U.S.A.">
        <title>The genome of the fire ant Solenopsis invicta.</title>
        <authorList>
            <person name="Wurm Y."/>
            <person name="Wang J."/>
            <person name="Riba-Grognuz O."/>
            <person name="Corona M."/>
            <person name="Nygaard S."/>
            <person name="Hunt B.G."/>
            <person name="Ingram K.K."/>
            <person name="Falquet L."/>
            <person name="Nipitwattanaphon M."/>
            <person name="Gotzek D."/>
            <person name="Dijkstra M.B."/>
            <person name="Oettler J."/>
            <person name="Comtesse F."/>
            <person name="Shih C.J."/>
            <person name="Wu W.J."/>
            <person name="Yang C.C."/>
            <person name="Thomas J."/>
            <person name="Beaudoing E."/>
            <person name="Pradervand S."/>
            <person name="Flegel V."/>
            <person name="Cook E.D."/>
            <person name="Fabbretti R."/>
            <person name="Stockinger H."/>
            <person name="Long L."/>
            <person name="Farmerie W.G."/>
            <person name="Oakey J."/>
            <person name="Boomsma J.J."/>
            <person name="Pamilo P."/>
            <person name="Yi S.V."/>
            <person name="Heinze J."/>
            <person name="Goodisman M.A."/>
            <person name="Farinelli L."/>
            <person name="Harshman K."/>
            <person name="Hulo N."/>
            <person name="Cerutti L."/>
            <person name="Xenarios I."/>
            <person name="Shoemaker D."/>
            <person name="Keller L."/>
        </authorList>
    </citation>
    <scope>NUCLEOTIDE SEQUENCE [LARGE SCALE GENOMIC DNA]</scope>
</reference>
<dbReference type="HOGENOM" id="CLU_2475374_0_0_1"/>
<evidence type="ECO:0000313" key="2">
    <source>
        <dbReference type="EMBL" id="EFZ11313.1"/>
    </source>
</evidence>
<sequence>RDDKNFIISMHGKNVTVSIDRVKPAYLLSDSLTDAGETPPEETQGHSEDSTRGIRREQDENAPTPREQGETVTRAGRRVRFPDRFQAG</sequence>
<name>E9J790_SOLIN</name>
<evidence type="ECO:0000256" key="1">
    <source>
        <dbReference type="SAM" id="MobiDB-lite"/>
    </source>
</evidence>
<protein>
    <submittedName>
        <fullName evidence="2">Uncharacterized protein</fullName>
    </submittedName>
</protein>
<feature type="non-terminal residue" evidence="2">
    <location>
        <position position="1"/>
    </location>
</feature>
<organism>
    <name type="scientific">Solenopsis invicta</name>
    <name type="common">Red imported fire ant</name>
    <name type="synonym">Solenopsis wagneri</name>
    <dbReference type="NCBI Taxonomy" id="13686"/>
    <lineage>
        <taxon>Eukaryota</taxon>
        <taxon>Metazoa</taxon>
        <taxon>Ecdysozoa</taxon>
        <taxon>Arthropoda</taxon>
        <taxon>Hexapoda</taxon>
        <taxon>Insecta</taxon>
        <taxon>Pterygota</taxon>
        <taxon>Neoptera</taxon>
        <taxon>Endopterygota</taxon>
        <taxon>Hymenoptera</taxon>
        <taxon>Apocrita</taxon>
        <taxon>Aculeata</taxon>
        <taxon>Formicoidea</taxon>
        <taxon>Formicidae</taxon>
        <taxon>Myrmicinae</taxon>
        <taxon>Solenopsis</taxon>
    </lineage>
</organism>
<feature type="compositionally biased region" description="Basic and acidic residues" evidence="1">
    <location>
        <begin position="43"/>
        <end position="59"/>
    </location>
</feature>
<feature type="non-terminal residue" evidence="2">
    <location>
        <position position="88"/>
    </location>
</feature>
<feature type="region of interest" description="Disordered" evidence="1">
    <location>
        <begin position="30"/>
        <end position="88"/>
    </location>
</feature>
<proteinExistence type="predicted"/>
<gene>
    <name evidence="2" type="ORF">SINV_06592</name>
</gene>
<dbReference type="AlphaFoldDB" id="E9J790"/>
<dbReference type="EMBL" id="GL768432">
    <property type="protein sequence ID" value="EFZ11313.1"/>
    <property type="molecule type" value="Genomic_DNA"/>
</dbReference>